<organism evidence="1 2">
    <name type="scientific">Velamenicoccus archaeovorus</name>
    <dbReference type="NCBI Taxonomy" id="1930593"/>
    <lineage>
        <taxon>Bacteria</taxon>
        <taxon>Pseudomonadati</taxon>
        <taxon>Candidatus Omnitrophota</taxon>
        <taxon>Candidatus Velamenicoccus</taxon>
    </lineage>
</organism>
<protein>
    <submittedName>
        <fullName evidence="1">Uncharacterized protein</fullName>
    </submittedName>
</protein>
<name>A0A410P5Q2_VELA1</name>
<sequence length="256" mass="27541">MTYMRKTFGQETSGLKTKGIALAACLFFFFGGAAGAAFDVEVTGVVLEKNGEPVAIVNGEMVKVGDRVGSVEVVAIDGESVTVREDGKTRVMKIGEGAPDVKTPGADAAGAHASADAAGGVYGTQGAIAPDEVASLTMSLFYDAGAVAGYIVFRDIKGEMRAVNFIEPAYMDIHKLSYVDRSGAHYAGQRERRISIGRIDTSDFKYFRTKDGEVLLAYVLKPFHYQLGTDKRALVVFNWGKLRVQCEMGDLTKQSR</sequence>
<gene>
    <name evidence="1" type="ORF">BU251_06970</name>
</gene>
<dbReference type="EMBL" id="CP019384">
    <property type="protein sequence ID" value="QAT17473.1"/>
    <property type="molecule type" value="Genomic_DNA"/>
</dbReference>
<proteinExistence type="predicted"/>
<reference evidence="1 2" key="1">
    <citation type="submission" date="2017-01" db="EMBL/GenBank/DDBJ databases">
        <title>First insights into the biology of 'candidatus Vampirococcus archaeovorus'.</title>
        <authorList>
            <person name="Kizina J."/>
            <person name="Jordan S."/>
            <person name="Stueber K."/>
            <person name="Reinhardt R."/>
            <person name="Harder J."/>
        </authorList>
    </citation>
    <scope>NUCLEOTIDE SEQUENCE [LARGE SCALE GENOMIC DNA]</scope>
    <source>
        <strain evidence="1 2">LiM</strain>
    </source>
</reference>
<keyword evidence="2" id="KW-1185">Reference proteome</keyword>
<evidence type="ECO:0000313" key="2">
    <source>
        <dbReference type="Proteomes" id="UP000287243"/>
    </source>
</evidence>
<dbReference type="AlphaFoldDB" id="A0A410P5Q2"/>
<evidence type="ECO:0000313" key="1">
    <source>
        <dbReference type="EMBL" id="QAT17473.1"/>
    </source>
</evidence>
<dbReference type="Proteomes" id="UP000287243">
    <property type="component" value="Chromosome"/>
</dbReference>
<accession>A0A410P5Q2</accession>
<dbReference type="KEGG" id="vai:BU251_06970"/>